<organism evidence="2 3">
    <name type="scientific">Thalassorhabdomicrobium marinisediminis</name>
    <dbReference type="NCBI Taxonomy" id="2170577"/>
    <lineage>
        <taxon>Bacteria</taxon>
        <taxon>Pseudomonadati</taxon>
        <taxon>Pseudomonadota</taxon>
        <taxon>Alphaproteobacteria</taxon>
        <taxon>Rhodobacterales</taxon>
        <taxon>Paracoccaceae</taxon>
        <taxon>Thalassorhabdomicrobium</taxon>
    </lineage>
</organism>
<feature type="transmembrane region" description="Helical" evidence="1">
    <location>
        <begin position="70"/>
        <end position="89"/>
    </location>
</feature>
<dbReference type="RefSeq" id="WP_108641030.1">
    <property type="nucleotide sequence ID" value="NZ_QCYG01000006.1"/>
</dbReference>
<sequence>MTYPTLIALVVTVCGGAAVALQAPINAALADGLRSTIGAAAVSFAVGLVALLVVLVLTGDGAALGRIGNVNPWLLVGGFLGSFYVWSIVFAVPVLGVLTAISAVVLGQLLAALMLDAMGPFGLQAIEITWQRVAGVVLVGAGLILSKL</sequence>
<dbReference type="Pfam" id="PF04657">
    <property type="entry name" value="DMT_YdcZ"/>
    <property type="match status" value="1"/>
</dbReference>
<evidence type="ECO:0000256" key="1">
    <source>
        <dbReference type="SAM" id="Phobius"/>
    </source>
</evidence>
<comment type="caution">
    <text evidence="2">The sequence shown here is derived from an EMBL/GenBank/DDBJ whole genome shotgun (WGS) entry which is preliminary data.</text>
</comment>
<keyword evidence="3" id="KW-1185">Reference proteome</keyword>
<keyword evidence="1" id="KW-0812">Transmembrane</keyword>
<feature type="transmembrane region" description="Helical" evidence="1">
    <location>
        <begin position="129"/>
        <end position="146"/>
    </location>
</feature>
<dbReference type="EMBL" id="QCYG01000006">
    <property type="protein sequence ID" value="PVA06249.1"/>
    <property type="molecule type" value="Genomic_DNA"/>
</dbReference>
<dbReference type="PANTHER" id="PTHR34821">
    <property type="entry name" value="INNER MEMBRANE PROTEIN YDCZ"/>
    <property type="match status" value="1"/>
</dbReference>
<evidence type="ECO:0000313" key="3">
    <source>
        <dbReference type="Proteomes" id="UP000244817"/>
    </source>
</evidence>
<dbReference type="Proteomes" id="UP000244817">
    <property type="component" value="Unassembled WGS sequence"/>
</dbReference>
<dbReference type="GO" id="GO:0005886">
    <property type="term" value="C:plasma membrane"/>
    <property type="evidence" value="ECO:0007669"/>
    <property type="project" value="TreeGrafter"/>
</dbReference>
<feature type="transmembrane region" description="Helical" evidence="1">
    <location>
        <begin position="37"/>
        <end position="58"/>
    </location>
</feature>
<keyword evidence="1" id="KW-0472">Membrane</keyword>
<dbReference type="AlphaFoldDB" id="A0A2T7FVS9"/>
<protein>
    <submittedName>
        <fullName evidence="2">EamA-like transporter family protein</fullName>
    </submittedName>
</protein>
<feature type="transmembrane region" description="Helical" evidence="1">
    <location>
        <begin position="95"/>
        <end position="117"/>
    </location>
</feature>
<dbReference type="PANTHER" id="PTHR34821:SF2">
    <property type="entry name" value="INNER MEMBRANE PROTEIN YDCZ"/>
    <property type="match status" value="1"/>
</dbReference>
<dbReference type="InterPro" id="IPR006750">
    <property type="entry name" value="YdcZ"/>
</dbReference>
<evidence type="ECO:0000313" key="2">
    <source>
        <dbReference type="EMBL" id="PVA06249.1"/>
    </source>
</evidence>
<reference evidence="2 3" key="1">
    <citation type="submission" date="2018-04" db="EMBL/GenBank/DDBJ databases">
        <title>Pelagivirga bohaiensis gen. nov., sp. nov., a bacterium isolated from the Bohai Sea.</title>
        <authorList>
            <person name="Ji X."/>
        </authorList>
    </citation>
    <scope>NUCLEOTIDE SEQUENCE [LARGE SCALE GENOMIC DNA]</scope>
    <source>
        <strain evidence="2 3">BH-SD16</strain>
    </source>
</reference>
<accession>A0A2T7FVS9</accession>
<proteinExistence type="predicted"/>
<dbReference type="OrthoDB" id="370053at2"/>
<name>A0A2T7FVS9_9RHOB</name>
<keyword evidence="1" id="KW-1133">Transmembrane helix</keyword>
<gene>
    <name evidence="2" type="ORF">DC363_10065</name>
</gene>